<accession>A0A6J7U946</accession>
<sequence>MKRAIVTGAGRGIGLAIAQRLAAEGWVVGVLDTNEADVKKAVADIPHSIALVADISQPDSVTAALETFGEAPHCLVNNAGIVRFGPLLTLSHSDFSAVVNVNLIGTFTMARAVAQKMIDAHIQGTIINVTSMNGVAPGPNAGAYGATKSAIALMTQQMAIEWGPLGIRVNAIAPGLILAGMSDPIYADPVVREARESRVPLGRLGTAEDIANTVVFLSSDQSSYMTGQNLLIDGGVTMSVISSLPRPASVDSVGIKDSQKK</sequence>
<dbReference type="Pfam" id="PF13561">
    <property type="entry name" value="adh_short_C2"/>
    <property type="match status" value="1"/>
</dbReference>
<dbReference type="PRINTS" id="PR00081">
    <property type="entry name" value="GDHRDH"/>
</dbReference>
<dbReference type="PANTHER" id="PTHR42760">
    <property type="entry name" value="SHORT-CHAIN DEHYDROGENASES/REDUCTASES FAMILY MEMBER"/>
    <property type="match status" value="1"/>
</dbReference>
<dbReference type="FunFam" id="3.40.50.720:FF:000084">
    <property type="entry name" value="Short-chain dehydrogenase reductase"/>
    <property type="match status" value="1"/>
</dbReference>
<dbReference type="Gene3D" id="3.40.50.720">
    <property type="entry name" value="NAD(P)-binding Rossmann-like Domain"/>
    <property type="match status" value="1"/>
</dbReference>
<keyword evidence="2" id="KW-0560">Oxidoreductase</keyword>
<dbReference type="PROSITE" id="PS00061">
    <property type="entry name" value="ADH_SHORT"/>
    <property type="match status" value="1"/>
</dbReference>
<evidence type="ECO:0000313" key="3">
    <source>
        <dbReference type="EMBL" id="CAB5010311.1"/>
    </source>
</evidence>
<dbReference type="PRINTS" id="PR00080">
    <property type="entry name" value="SDRFAMILY"/>
</dbReference>
<dbReference type="EMBL" id="CAFBPN010000005">
    <property type="protein sequence ID" value="CAB5010311.1"/>
    <property type="molecule type" value="Genomic_DNA"/>
</dbReference>
<dbReference type="InterPro" id="IPR036291">
    <property type="entry name" value="NAD(P)-bd_dom_sf"/>
</dbReference>
<reference evidence="4" key="1">
    <citation type="submission" date="2020-05" db="EMBL/GenBank/DDBJ databases">
        <authorList>
            <person name="Chiriac C."/>
            <person name="Salcher M."/>
            <person name="Ghai R."/>
            <person name="Kavagutti S V."/>
        </authorList>
    </citation>
    <scope>NUCLEOTIDE SEQUENCE</scope>
</reference>
<gene>
    <name evidence="3" type="ORF">UFOPK4098_00247</name>
    <name evidence="4" type="ORF">UFOPK4347_00436</name>
</gene>
<dbReference type="InterPro" id="IPR002347">
    <property type="entry name" value="SDR_fam"/>
</dbReference>
<dbReference type="NCBIfam" id="NF005559">
    <property type="entry name" value="PRK07231.1"/>
    <property type="match status" value="1"/>
</dbReference>
<evidence type="ECO:0000313" key="4">
    <source>
        <dbReference type="EMBL" id="CAB5061980.1"/>
    </source>
</evidence>
<dbReference type="SUPFAM" id="SSF51735">
    <property type="entry name" value="NAD(P)-binding Rossmann-fold domains"/>
    <property type="match status" value="1"/>
</dbReference>
<dbReference type="GO" id="GO:0016616">
    <property type="term" value="F:oxidoreductase activity, acting on the CH-OH group of donors, NAD or NADP as acceptor"/>
    <property type="evidence" value="ECO:0007669"/>
    <property type="project" value="TreeGrafter"/>
</dbReference>
<proteinExistence type="inferred from homology"/>
<protein>
    <submittedName>
        <fullName evidence="4">Unannotated protein</fullName>
    </submittedName>
</protein>
<organism evidence="4">
    <name type="scientific">freshwater metagenome</name>
    <dbReference type="NCBI Taxonomy" id="449393"/>
    <lineage>
        <taxon>unclassified sequences</taxon>
        <taxon>metagenomes</taxon>
        <taxon>ecological metagenomes</taxon>
    </lineage>
</organism>
<dbReference type="PANTHER" id="PTHR42760:SF133">
    <property type="entry name" value="3-OXOACYL-[ACYL-CARRIER-PROTEIN] REDUCTASE"/>
    <property type="match status" value="1"/>
</dbReference>
<dbReference type="EMBL" id="CAFBQU010000007">
    <property type="protein sequence ID" value="CAB5061980.1"/>
    <property type="molecule type" value="Genomic_DNA"/>
</dbReference>
<name>A0A6J7U946_9ZZZZ</name>
<evidence type="ECO:0000256" key="1">
    <source>
        <dbReference type="ARBA" id="ARBA00006484"/>
    </source>
</evidence>
<dbReference type="AlphaFoldDB" id="A0A6J7U946"/>
<dbReference type="CDD" id="cd05233">
    <property type="entry name" value="SDR_c"/>
    <property type="match status" value="1"/>
</dbReference>
<evidence type="ECO:0000256" key="2">
    <source>
        <dbReference type="ARBA" id="ARBA00023002"/>
    </source>
</evidence>
<dbReference type="InterPro" id="IPR020904">
    <property type="entry name" value="Sc_DH/Rdtase_CS"/>
</dbReference>
<comment type="similarity">
    <text evidence="1">Belongs to the short-chain dehydrogenases/reductases (SDR) family.</text>
</comment>